<dbReference type="Proteomes" id="UP001633002">
    <property type="component" value="Unassembled WGS sequence"/>
</dbReference>
<gene>
    <name evidence="1" type="ORF">R1sor_009458</name>
</gene>
<evidence type="ECO:0008006" key="3">
    <source>
        <dbReference type="Google" id="ProtNLM"/>
    </source>
</evidence>
<comment type="caution">
    <text evidence="1">The sequence shown here is derived from an EMBL/GenBank/DDBJ whole genome shotgun (WGS) entry which is preliminary data.</text>
</comment>
<protein>
    <recommendedName>
        <fullName evidence="3">Transposase</fullName>
    </recommendedName>
</protein>
<dbReference type="EMBL" id="JBJQOH010000002">
    <property type="protein sequence ID" value="KAL3695382.1"/>
    <property type="molecule type" value="Genomic_DNA"/>
</dbReference>
<sequence>MNRAKQGNRYSRSTRAITQALFQFGGKQNFAEVSKILEACKRYYGIVGDVPVILAEDETRIKPRVRWECRRDTLIGFCGSKDAHTCRLGLELAVGDGEDGYSLSGVTQTLSEKNMVSMECWHDVQMSCHMVVLLCRLFRDKYSGLKVPMHLLGSDCCEHFFSRVGGMKGYERNYDSADLVDCASGLNRLASMEYGEEKLHMSTSHAKQQTIWGKLHPLAVDEREPDLSDFTT</sequence>
<keyword evidence="2" id="KW-1185">Reference proteome</keyword>
<dbReference type="AlphaFoldDB" id="A0ABD3HYQ3"/>
<evidence type="ECO:0000313" key="2">
    <source>
        <dbReference type="Proteomes" id="UP001633002"/>
    </source>
</evidence>
<reference evidence="1 2" key="1">
    <citation type="submission" date="2024-09" db="EMBL/GenBank/DDBJ databases">
        <title>Chromosome-scale assembly of Riccia sorocarpa.</title>
        <authorList>
            <person name="Paukszto L."/>
        </authorList>
    </citation>
    <scope>NUCLEOTIDE SEQUENCE [LARGE SCALE GENOMIC DNA]</scope>
    <source>
        <strain evidence="1">LP-2024</strain>
        <tissue evidence="1">Aerial parts of the thallus</tissue>
    </source>
</reference>
<name>A0ABD3HYQ3_9MARC</name>
<evidence type="ECO:0000313" key="1">
    <source>
        <dbReference type="EMBL" id="KAL3695382.1"/>
    </source>
</evidence>
<proteinExistence type="predicted"/>
<organism evidence="1 2">
    <name type="scientific">Riccia sorocarpa</name>
    <dbReference type="NCBI Taxonomy" id="122646"/>
    <lineage>
        <taxon>Eukaryota</taxon>
        <taxon>Viridiplantae</taxon>
        <taxon>Streptophyta</taxon>
        <taxon>Embryophyta</taxon>
        <taxon>Marchantiophyta</taxon>
        <taxon>Marchantiopsida</taxon>
        <taxon>Marchantiidae</taxon>
        <taxon>Marchantiales</taxon>
        <taxon>Ricciaceae</taxon>
        <taxon>Riccia</taxon>
    </lineage>
</organism>
<accession>A0ABD3HYQ3</accession>